<dbReference type="GeneID" id="63768315"/>
<evidence type="ECO:0000313" key="1">
    <source>
        <dbReference type="EMBL" id="OJJ59186.1"/>
    </source>
</evidence>
<dbReference type="VEuPathDB" id="FungiDB:ASPSYDRAFT_89902"/>
<proteinExistence type="predicted"/>
<dbReference type="RefSeq" id="XP_040702992.1">
    <property type="nucleotide sequence ID" value="XM_040852242.1"/>
</dbReference>
<protein>
    <submittedName>
        <fullName evidence="1">Uncharacterized protein</fullName>
    </submittedName>
</protein>
<dbReference type="Proteomes" id="UP000184356">
    <property type="component" value="Unassembled WGS sequence"/>
</dbReference>
<evidence type="ECO:0000313" key="2">
    <source>
        <dbReference type="Proteomes" id="UP000184356"/>
    </source>
</evidence>
<accession>A0A1L9TID1</accession>
<name>A0A1L9TID1_9EURO</name>
<reference evidence="2" key="1">
    <citation type="journal article" date="2017" name="Genome Biol.">
        <title>Comparative genomics reveals high biological diversity and specific adaptations in the industrially and medically important fungal genus Aspergillus.</title>
        <authorList>
            <person name="de Vries R.P."/>
            <person name="Riley R."/>
            <person name="Wiebenga A."/>
            <person name="Aguilar-Osorio G."/>
            <person name="Amillis S."/>
            <person name="Uchima C.A."/>
            <person name="Anderluh G."/>
            <person name="Asadollahi M."/>
            <person name="Askin M."/>
            <person name="Barry K."/>
            <person name="Battaglia E."/>
            <person name="Bayram O."/>
            <person name="Benocci T."/>
            <person name="Braus-Stromeyer S.A."/>
            <person name="Caldana C."/>
            <person name="Canovas D."/>
            <person name="Cerqueira G.C."/>
            <person name="Chen F."/>
            <person name="Chen W."/>
            <person name="Choi C."/>
            <person name="Clum A."/>
            <person name="Dos Santos R.A."/>
            <person name="Damasio A.R."/>
            <person name="Diallinas G."/>
            <person name="Emri T."/>
            <person name="Fekete E."/>
            <person name="Flipphi M."/>
            <person name="Freyberg S."/>
            <person name="Gallo A."/>
            <person name="Gournas C."/>
            <person name="Habgood R."/>
            <person name="Hainaut M."/>
            <person name="Harispe M.L."/>
            <person name="Henrissat B."/>
            <person name="Hilden K.S."/>
            <person name="Hope R."/>
            <person name="Hossain A."/>
            <person name="Karabika E."/>
            <person name="Karaffa L."/>
            <person name="Karanyi Z."/>
            <person name="Krasevec N."/>
            <person name="Kuo A."/>
            <person name="Kusch H."/>
            <person name="LaButti K."/>
            <person name="Lagendijk E.L."/>
            <person name="Lapidus A."/>
            <person name="Levasseur A."/>
            <person name="Lindquist E."/>
            <person name="Lipzen A."/>
            <person name="Logrieco A.F."/>
            <person name="MacCabe A."/>
            <person name="Maekelae M.R."/>
            <person name="Malavazi I."/>
            <person name="Melin P."/>
            <person name="Meyer V."/>
            <person name="Mielnichuk N."/>
            <person name="Miskei M."/>
            <person name="Molnar A.P."/>
            <person name="Mule G."/>
            <person name="Ngan C.Y."/>
            <person name="Orejas M."/>
            <person name="Orosz E."/>
            <person name="Ouedraogo J.P."/>
            <person name="Overkamp K.M."/>
            <person name="Park H.-S."/>
            <person name="Perrone G."/>
            <person name="Piumi F."/>
            <person name="Punt P.J."/>
            <person name="Ram A.F."/>
            <person name="Ramon A."/>
            <person name="Rauscher S."/>
            <person name="Record E."/>
            <person name="Riano-Pachon D.M."/>
            <person name="Robert V."/>
            <person name="Roehrig J."/>
            <person name="Ruller R."/>
            <person name="Salamov A."/>
            <person name="Salih N.S."/>
            <person name="Samson R.A."/>
            <person name="Sandor E."/>
            <person name="Sanguinetti M."/>
            <person name="Schuetze T."/>
            <person name="Sepcic K."/>
            <person name="Shelest E."/>
            <person name="Sherlock G."/>
            <person name="Sophianopoulou V."/>
            <person name="Squina F.M."/>
            <person name="Sun H."/>
            <person name="Susca A."/>
            <person name="Todd R.B."/>
            <person name="Tsang A."/>
            <person name="Unkles S.E."/>
            <person name="van de Wiele N."/>
            <person name="van Rossen-Uffink D."/>
            <person name="Oliveira J.V."/>
            <person name="Vesth T.C."/>
            <person name="Visser J."/>
            <person name="Yu J.-H."/>
            <person name="Zhou M."/>
            <person name="Andersen M.R."/>
            <person name="Archer D.B."/>
            <person name="Baker S.E."/>
            <person name="Benoit I."/>
            <person name="Brakhage A.A."/>
            <person name="Braus G.H."/>
            <person name="Fischer R."/>
            <person name="Frisvad J.C."/>
            <person name="Goldman G.H."/>
            <person name="Houbraken J."/>
            <person name="Oakley B."/>
            <person name="Pocsi I."/>
            <person name="Scazzocchio C."/>
            <person name="Seiboth B."/>
            <person name="vanKuyk P.A."/>
            <person name="Wortman J."/>
            <person name="Dyer P.S."/>
            <person name="Grigoriev I.V."/>
        </authorList>
    </citation>
    <scope>NUCLEOTIDE SEQUENCE [LARGE SCALE GENOMIC DNA]</scope>
    <source>
        <strain evidence="2">CBS 593.65</strain>
    </source>
</reference>
<dbReference type="OrthoDB" id="5401170at2759"/>
<dbReference type="EMBL" id="KV878586">
    <property type="protein sequence ID" value="OJJ59186.1"/>
    <property type="molecule type" value="Genomic_DNA"/>
</dbReference>
<keyword evidence="2" id="KW-1185">Reference proteome</keyword>
<dbReference type="AlphaFoldDB" id="A0A1L9TID1"/>
<dbReference type="STRING" id="1036612.A0A1L9TID1"/>
<sequence>MANQTFFDEWVGRIIEFTNTTEPAGWMLEAKYAEGNDQDNPGQYFEYEGLQGDPSAAYGAFRCRNIYNSDDIAFMRIIMQIPCAGFEYATSTERARQATDVLTDMPATEIQCLDTLMKNKCKATPAIRHHEAIKQDGDGMVPGGFLHYILMDHAPGVELRRTQTISSPGNHFWSLSFDERARIRNAFREAWMECRRAGVSPTRAQLFWDSKFSKVYIVGFNRSDLARPTDIWTDVQWVDWQLADCPYLDGWSRQTHGNKDRWTL</sequence>
<gene>
    <name evidence="1" type="ORF">ASPSYDRAFT_89902</name>
</gene>
<organism evidence="1 2">
    <name type="scientific">Aspergillus sydowii CBS 593.65</name>
    <dbReference type="NCBI Taxonomy" id="1036612"/>
    <lineage>
        <taxon>Eukaryota</taxon>
        <taxon>Fungi</taxon>
        <taxon>Dikarya</taxon>
        <taxon>Ascomycota</taxon>
        <taxon>Pezizomycotina</taxon>
        <taxon>Eurotiomycetes</taxon>
        <taxon>Eurotiomycetidae</taxon>
        <taxon>Eurotiales</taxon>
        <taxon>Aspergillaceae</taxon>
        <taxon>Aspergillus</taxon>
        <taxon>Aspergillus subgen. Nidulantes</taxon>
    </lineage>
</organism>